<dbReference type="RefSeq" id="WP_369917538.1">
    <property type="nucleotide sequence ID" value="NZ_JBCLSQ010000001.1"/>
</dbReference>
<evidence type="ECO:0000313" key="5">
    <source>
        <dbReference type="Proteomes" id="UP001565242"/>
    </source>
</evidence>
<evidence type="ECO:0000259" key="2">
    <source>
        <dbReference type="Pfam" id="PF07510"/>
    </source>
</evidence>
<dbReference type="Proteomes" id="UP001565242">
    <property type="component" value="Unassembled WGS sequence"/>
</dbReference>
<protein>
    <submittedName>
        <fullName evidence="4">DUF4357 domain-containing protein</fullName>
    </submittedName>
</protein>
<dbReference type="EMBL" id="JBCLSQ010000001">
    <property type="protein sequence ID" value="MEY8536882.1"/>
    <property type="molecule type" value="Genomic_DNA"/>
</dbReference>
<evidence type="ECO:0000259" key="1">
    <source>
        <dbReference type="Pfam" id="PF03235"/>
    </source>
</evidence>
<dbReference type="InterPro" id="IPR004919">
    <property type="entry name" value="GmrSD_N"/>
</dbReference>
<feature type="domain" description="GmrSD restriction endonucleases C-terminal" evidence="2">
    <location>
        <begin position="373"/>
        <end position="504"/>
    </location>
</feature>
<evidence type="ECO:0000259" key="3">
    <source>
        <dbReference type="Pfam" id="PF14267"/>
    </source>
</evidence>
<gene>
    <name evidence="4" type="ORF">AALM99_00285</name>
</gene>
<name>A0ABV4D549_9LACT</name>
<dbReference type="PANTHER" id="PTHR35149">
    <property type="entry name" value="SLL5132 PROTEIN"/>
    <property type="match status" value="1"/>
</dbReference>
<proteinExistence type="predicted"/>
<reference evidence="4 5" key="1">
    <citation type="submission" date="2024-03" db="EMBL/GenBank/DDBJ databases">
        <title>Mouse gut bacterial collection (mGBC) of GemPharmatech.</title>
        <authorList>
            <person name="He Y."/>
            <person name="Dong L."/>
            <person name="Wu D."/>
            <person name="Gao X."/>
            <person name="Lin Z."/>
        </authorList>
    </citation>
    <scope>NUCLEOTIDE SEQUENCE [LARGE SCALE GENOMIC DNA]</scope>
    <source>
        <strain evidence="4 5">20-218</strain>
    </source>
</reference>
<dbReference type="PANTHER" id="PTHR35149:SF2">
    <property type="entry name" value="DUF262 DOMAIN-CONTAINING PROTEIN"/>
    <property type="match status" value="1"/>
</dbReference>
<dbReference type="Pfam" id="PF07510">
    <property type="entry name" value="GmrSD_C"/>
    <property type="match status" value="1"/>
</dbReference>
<dbReference type="InterPro" id="IPR025579">
    <property type="entry name" value="DUF4357"/>
</dbReference>
<dbReference type="Pfam" id="PF03235">
    <property type="entry name" value="GmrSD_N"/>
    <property type="match status" value="1"/>
</dbReference>
<comment type="caution">
    <text evidence="4">The sequence shown here is derived from an EMBL/GenBank/DDBJ whole genome shotgun (WGS) entry which is preliminary data.</text>
</comment>
<dbReference type="Pfam" id="PF14267">
    <property type="entry name" value="DUF4357"/>
    <property type="match status" value="1"/>
</dbReference>
<dbReference type="InterPro" id="IPR011089">
    <property type="entry name" value="GmrSD_C"/>
</dbReference>
<keyword evidence="5" id="KW-1185">Reference proteome</keyword>
<evidence type="ECO:0000313" key="4">
    <source>
        <dbReference type="EMBL" id="MEY8536882.1"/>
    </source>
</evidence>
<accession>A0ABV4D549</accession>
<sequence length="633" mass="73747">MESNPRKLLDEFIPEAMGKQFVIPVYQRKYTWTVKKQLVQLKKDLIGLIEDESNQKQHFLGTIVYLENIVDYKTERSVVDGQQRLVTMFLIAHAMKSIAENEYRAREIDETYLQNYSEKVGSRYRQRLYPSVADGNDYLIIAEGRYDEIDKESESNIVRNFLYLQAELKSLVHEYTFDRVLYALKRFSIVYIKLDDRDNAQQIFESINSTGERLTASDLIRNFIMMDKSNEEQTILYRTYWRRLEEVFNNSRAMEDFFRYYLAAIMGKYSEILSDFQSLESMMPAPFVLELSEWYYKDKRITEEQYFEVIKVLNNYQIRRYFNGDDTSRVSKAFPAYIKNVQRQAEKSGFENIVDIVIYVLVTRNQSNNMAVPTDKSLKANLSNANAYTMRLTRWLLEKIENSDNSATLDMSKLSIEHIMPQTSTSYWEEQANVSGEDYTGLVNTIGNLTLVSKPDNSAAGNKDFKTKKRIFEDTLHIRMNKNLYGMTEWTSKSITDRSAELIDRLISMYPYLRSSGNYKYDASRNIFLEAQGIKASGYLNENETVTIYSGSEIYSKIKDISSDYLGETRQELLNNGIIEESIGGMQFVQDYTTSSVSRAAELLLGGSRNGWEYWKDENGIILNDSLRNKNKT</sequence>
<feature type="domain" description="GmrSD restriction endonucleases N-terminal" evidence="1">
    <location>
        <begin position="19"/>
        <end position="224"/>
    </location>
</feature>
<feature type="domain" description="DUF4357" evidence="3">
    <location>
        <begin position="570"/>
        <end position="621"/>
    </location>
</feature>
<organism evidence="4 5">
    <name type="scientific">Lactococcus muris</name>
    <dbReference type="NCBI Taxonomy" id="2941330"/>
    <lineage>
        <taxon>Bacteria</taxon>
        <taxon>Bacillati</taxon>
        <taxon>Bacillota</taxon>
        <taxon>Bacilli</taxon>
        <taxon>Lactobacillales</taxon>
        <taxon>Streptococcaceae</taxon>
        <taxon>Lactococcus</taxon>
    </lineage>
</organism>